<evidence type="ECO:0000256" key="1">
    <source>
        <dbReference type="SAM" id="Phobius"/>
    </source>
</evidence>
<keyword evidence="3" id="KW-1185">Reference proteome</keyword>
<evidence type="ECO:0000313" key="3">
    <source>
        <dbReference type="Proteomes" id="UP000236584"/>
    </source>
</evidence>
<accession>A0A2I8VMZ5</accession>
<dbReference type="EMBL" id="CP026309">
    <property type="protein sequence ID" value="AUV83298.1"/>
    <property type="molecule type" value="Genomic_DNA"/>
</dbReference>
<reference evidence="2 3" key="1">
    <citation type="submission" date="2018-01" db="EMBL/GenBank/DDBJ databases">
        <title>Complete genome sequence of Salinigranum rubrum GX10T, an extremely halophilic archaeon isolated from a marine solar saltern.</title>
        <authorList>
            <person name="Han S."/>
        </authorList>
    </citation>
    <scope>NUCLEOTIDE SEQUENCE [LARGE SCALE GENOMIC DNA]</scope>
    <source>
        <strain evidence="2 3">GX10</strain>
    </source>
</reference>
<feature type="transmembrane region" description="Helical" evidence="1">
    <location>
        <begin position="61"/>
        <end position="85"/>
    </location>
</feature>
<gene>
    <name evidence="2" type="ORF">C2R22_17970</name>
</gene>
<keyword evidence="1" id="KW-1133">Transmembrane helix</keyword>
<sequence length="131" mass="12827">MSSSPRPGRADADGYREPPPSLAARVRLVGGALLTGVGVGVVGVGVGTLLADLPTAADAGFLLGTVAFGFGLLGWAGSALAGPGLEAMQSHLDTAGGWTEADSRRAMARIGGFGAGVMLAAMLVGTALGYT</sequence>
<dbReference type="Proteomes" id="UP000236584">
    <property type="component" value="Chromosome"/>
</dbReference>
<proteinExistence type="predicted"/>
<keyword evidence="1" id="KW-0812">Transmembrane</keyword>
<dbReference type="AlphaFoldDB" id="A0A2I8VMZ5"/>
<feature type="transmembrane region" description="Helical" evidence="1">
    <location>
        <begin position="26"/>
        <end position="49"/>
    </location>
</feature>
<protein>
    <submittedName>
        <fullName evidence="2">Uncharacterized protein</fullName>
    </submittedName>
</protein>
<dbReference type="Pfam" id="PF23930">
    <property type="entry name" value="DUF7268"/>
    <property type="match status" value="1"/>
</dbReference>
<feature type="transmembrane region" description="Helical" evidence="1">
    <location>
        <begin position="106"/>
        <end position="130"/>
    </location>
</feature>
<keyword evidence="1" id="KW-0472">Membrane</keyword>
<evidence type="ECO:0000313" key="2">
    <source>
        <dbReference type="EMBL" id="AUV83298.1"/>
    </source>
</evidence>
<organism evidence="2 3">
    <name type="scientific">Salinigranum rubrum</name>
    <dbReference type="NCBI Taxonomy" id="755307"/>
    <lineage>
        <taxon>Archaea</taxon>
        <taxon>Methanobacteriati</taxon>
        <taxon>Methanobacteriota</taxon>
        <taxon>Stenosarchaea group</taxon>
        <taxon>Halobacteria</taxon>
        <taxon>Halobacteriales</taxon>
        <taxon>Haloferacaceae</taxon>
        <taxon>Salinigranum</taxon>
    </lineage>
</organism>
<dbReference type="InterPro" id="IPR055692">
    <property type="entry name" value="DUF7268"/>
</dbReference>
<dbReference type="KEGG" id="srub:C2R22_17970"/>
<name>A0A2I8VMZ5_9EURY</name>
<dbReference type="OrthoDB" id="329202at2157"/>